<dbReference type="PROSITE" id="PS50877">
    <property type="entry name" value="GOLOCO"/>
    <property type="match status" value="1"/>
</dbReference>
<reference evidence="1" key="1">
    <citation type="submission" date="2025-08" db="UniProtKB">
        <authorList>
            <consortium name="Ensembl"/>
        </authorList>
    </citation>
    <scope>IDENTIFICATION</scope>
</reference>
<proteinExistence type="predicted"/>
<evidence type="ECO:0000313" key="2">
    <source>
        <dbReference type="Proteomes" id="UP000264800"/>
    </source>
</evidence>
<dbReference type="InterPro" id="IPR011990">
    <property type="entry name" value="TPR-like_helical_dom_sf"/>
</dbReference>
<evidence type="ECO:0000313" key="1">
    <source>
        <dbReference type="Ensembl" id="ENSKMAP00000019558.1"/>
    </source>
</evidence>
<dbReference type="InterPro" id="IPR003109">
    <property type="entry name" value="GoLoco_motif"/>
</dbReference>
<dbReference type="Proteomes" id="UP000264800">
    <property type="component" value="Unplaced"/>
</dbReference>
<dbReference type="Ensembl" id="ENSKMAT00000019823.1">
    <property type="protein sequence ID" value="ENSKMAP00000019558.1"/>
    <property type="gene ID" value="ENSKMAG00000014555.1"/>
</dbReference>
<dbReference type="Gene3D" id="1.25.40.10">
    <property type="entry name" value="Tetratricopeptide repeat domain"/>
    <property type="match status" value="1"/>
</dbReference>
<dbReference type="InterPro" id="IPR042168">
    <property type="entry name" value="Pcp2"/>
</dbReference>
<dbReference type="SMART" id="SM00390">
    <property type="entry name" value="GoLoco"/>
    <property type="match status" value="2"/>
</dbReference>
<accession>A0A3Q3ARL8</accession>
<organism evidence="1 2">
    <name type="scientific">Kryptolebias marmoratus</name>
    <name type="common">Mangrove killifish</name>
    <name type="synonym">Rivulus marmoratus</name>
    <dbReference type="NCBI Taxonomy" id="37003"/>
    <lineage>
        <taxon>Eukaryota</taxon>
        <taxon>Metazoa</taxon>
        <taxon>Chordata</taxon>
        <taxon>Craniata</taxon>
        <taxon>Vertebrata</taxon>
        <taxon>Euteleostomi</taxon>
        <taxon>Actinopterygii</taxon>
        <taxon>Neopterygii</taxon>
        <taxon>Teleostei</taxon>
        <taxon>Neoteleostei</taxon>
        <taxon>Acanthomorphata</taxon>
        <taxon>Ovalentaria</taxon>
        <taxon>Atherinomorphae</taxon>
        <taxon>Cyprinodontiformes</taxon>
        <taxon>Rivulidae</taxon>
        <taxon>Kryptolebias</taxon>
    </lineage>
</organism>
<keyword evidence="2" id="KW-1185">Reference proteome</keyword>
<name>A0A3Q3ARL8_KRYMA</name>
<dbReference type="PANTHER" id="PTHR47503:SF1">
    <property type="entry name" value="PURKINJE CELL PROTEIN 2 HOMOLOG"/>
    <property type="match status" value="1"/>
</dbReference>
<dbReference type="GeneTree" id="ENSGT01030000234854"/>
<protein>
    <submittedName>
        <fullName evidence="1">Uncharacterized protein</fullName>
    </submittedName>
</protein>
<dbReference type="STRING" id="37003.ENSKMAP00000019558"/>
<reference evidence="1" key="2">
    <citation type="submission" date="2025-09" db="UniProtKB">
        <authorList>
            <consortium name="Ensembl"/>
        </authorList>
    </citation>
    <scope>IDENTIFICATION</scope>
</reference>
<dbReference type="GO" id="GO:0005085">
    <property type="term" value="F:guanyl-nucleotide exchange factor activity"/>
    <property type="evidence" value="ECO:0007669"/>
    <property type="project" value="InterPro"/>
</dbReference>
<dbReference type="PANTHER" id="PTHR47503">
    <property type="entry name" value="PURKINJE CELL PROTEIN 2"/>
    <property type="match status" value="1"/>
</dbReference>
<sequence>MFFNFLALTQSRRLDDQRLFLPSLPGLQNDNSTSNGDANAEKLFTLLANFQGRRLDDQRMFLPSLPGIQNGGTSLPLSPAERNARYLCYLVSRAQVEHK</sequence>
<dbReference type="AlphaFoldDB" id="A0A3Q3ARL8"/>
<dbReference type="Pfam" id="PF02188">
    <property type="entry name" value="GoLoco"/>
    <property type="match status" value="1"/>
</dbReference>